<name>A0ABS2XBK8_POLSP</name>
<dbReference type="SUPFAM" id="SSF64593">
    <property type="entry name" value="Intermediate filament protein, coiled coil region"/>
    <property type="match status" value="2"/>
</dbReference>
<proteinExistence type="inferred from homology"/>
<dbReference type="PANTHER" id="PTHR23214">
    <property type="entry name" value="NEUROFILAMENT TRIPLET H PROTEIN"/>
    <property type="match status" value="1"/>
</dbReference>
<feature type="region of interest" description="Disordered" evidence="11">
    <location>
        <begin position="36"/>
        <end position="75"/>
    </location>
</feature>
<feature type="compositionally biased region" description="Basic and acidic residues" evidence="11">
    <location>
        <begin position="418"/>
        <end position="428"/>
    </location>
</feature>
<sequence length="567" mass="64396">MSYTLDSLYNTSAYRKVLGDPQRNVSRSTVSLASSGFHSQPWSRGSTTSSYRRGMGGYSQISSTDSLDGFNGEPRSRNEKEVLQALNDRFAVYIDKVRQLEIQNKNLEAEAAALRQSQAGKSAIGELYEREIGDLRNIVVQLSNEKTQVQLEQEHIEEDIQQVKQRFEDEARAREEVQAAIRAMTKYIDESGLSRLELEKKLQSLQEEAAFLKKNHEAEVGDLLSQIHDSQVTVDVRESVKSDVTSALREIRAQLDGHTSKTTQHAEEWFQVRLDKLSEAAKYNSDAIRSAQDEISEYRRQLQSRTTEMETLKGTKDSLERQRSEIEDRHHGDITSLQETIQQLDNELRSTKWEMSTQLRDYQDLLNVKMALDIEIAAYRKLLEGEETRFSSGPAPYSYIESHTKIASSSRHIKIKTEDKVKAAEKSDTVIVEEQTDETQPAESPKKAQAPKIPTKPEEKEKESVKEKPKPEAKAEEKEKAAPKVDEKEKASPKKEEKEKATPKAEEKENEPKKEEDKAKPEKKETAKSPKKEAATDTKTQKTEKSSSTDEKETKTAEKSGEEIAKK</sequence>
<evidence type="ECO:0000256" key="8">
    <source>
        <dbReference type="ARBA" id="ARBA00023273"/>
    </source>
</evidence>
<feature type="non-terminal residue" evidence="13">
    <location>
        <position position="1"/>
    </location>
</feature>
<dbReference type="Proteomes" id="UP001166093">
    <property type="component" value="Unassembled WGS sequence"/>
</dbReference>
<evidence type="ECO:0000256" key="6">
    <source>
        <dbReference type="ARBA" id="ARBA00023054"/>
    </source>
</evidence>
<feature type="compositionally biased region" description="Basic and acidic residues" evidence="11">
    <location>
        <begin position="455"/>
        <end position="567"/>
    </location>
</feature>
<evidence type="ECO:0000313" key="13">
    <source>
        <dbReference type="EMBL" id="MBN3271613.1"/>
    </source>
</evidence>
<keyword evidence="14" id="KW-1185">Reference proteome</keyword>
<feature type="domain" description="IF rod" evidence="12">
    <location>
        <begin position="79"/>
        <end position="390"/>
    </location>
</feature>
<comment type="subcellular location">
    <subcellularLocation>
        <location evidence="2">Cell projection</location>
        <location evidence="2">Axon</location>
    </subcellularLocation>
    <subcellularLocation>
        <location evidence="1">Cytoplasm</location>
        <location evidence="1">Cytoskeleton</location>
    </subcellularLocation>
</comment>
<evidence type="ECO:0000256" key="2">
    <source>
        <dbReference type="ARBA" id="ARBA00004489"/>
    </source>
</evidence>
<evidence type="ECO:0000256" key="11">
    <source>
        <dbReference type="SAM" id="MobiDB-lite"/>
    </source>
</evidence>
<evidence type="ECO:0000313" key="14">
    <source>
        <dbReference type="Proteomes" id="UP001166093"/>
    </source>
</evidence>
<keyword evidence="8" id="KW-0966">Cell projection</keyword>
<dbReference type="Gene3D" id="1.20.5.500">
    <property type="entry name" value="Single helix bin"/>
    <property type="match status" value="1"/>
</dbReference>
<feature type="coiled-coil region" evidence="10">
    <location>
        <begin position="83"/>
        <end position="222"/>
    </location>
</feature>
<accession>A0ABS2XBK8</accession>
<dbReference type="SMART" id="SM01391">
    <property type="entry name" value="Filament"/>
    <property type="match status" value="1"/>
</dbReference>
<evidence type="ECO:0000256" key="7">
    <source>
        <dbReference type="ARBA" id="ARBA00023212"/>
    </source>
</evidence>
<evidence type="ECO:0000256" key="1">
    <source>
        <dbReference type="ARBA" id="ARBA00004245"/>
    </source>
</evidence>
<dbReference type="EMBL" id="JAAWVQ010012363">
    <property type="protein sequence ID" value="MBN3271613.1"/>
    <property type="molecule type" value="Genomic_DNA"/>
</dbReference>
<organism evidence="13 14">
    <name type="scientific">Polyodon spathula</name>
    <name type="common">North American paddlefish</name>
    <name type="synonym">Squalus spathula</name>
    <dbReference type="NCBI Taxonomy" id="7913"/>
    <lineage>
        <taxon>Eukaryota</taxon>
        <taxon>Metazoa</taxon>
        <taxon>Chordata</taxon>
        <taxon>Craniata</taxon>
        <taxon>Vertebrata</taxon>
        <taxon>Euteleostomi</taxon>
        <taxon>Actinopterygii</taxon>
        <taxon>Chondrostei</taxon>
        <taxon>Acipenseriformes</taxon>
        <taxon>Polyodontidae</taxon>
        <taxon>Polyodon</taxon>
    </lineage>
</organism>
<dbReference type="PROSITE" id="PS51842">
    <property type="entry name" value="IF_ROD_2"/>
    <property type="match status" value="1"/>
</dbReference>
<feature type="compositionally biased region" description="Low complexity" evidence="11">
    <location>
        <begin position="43"/>
        <end position="53"/>
    </location>
</feature>
<keyword evidence="5 9" id="KW-0403">Intermediate filament</keyword>
<comment type="caution">
    <text evidence="13">The sequence shown here is derived from an EMBL/GenBank/DDBJ whole genome shotgun (WGS) entry which is preliminary data.</text>
</comment>
<evidence type="ECO:0000256" key="9">
    <source>
        <dbReference type="RuleBase" id="RU000685"/>
    </source>
</evidence>
<dbReference type="PROSITE" id="PS00226">
    <property type="entry name" value="IF_ROD_1"/>
    <property type="match status" value="1"/>
</dbReference>
<dbReference type="Gene3D" id="1.20.5.170">
    <property type="match status" value="1"/>
</dbReference>
<keyword evidence="4" id="KW-0597">Phosphoprotein</keyword>
<dbReference type="Gene3D" id="1.20.5.1160">
    <property type="entry name" value="Vasodilator-stimulated phosphoprotein"/>
    <property type="match status" value="1"/>
</dbReference>
<keyword evidence="7" id="KW-0206">Cytoskeleton</keyword>
<dbReference type="PANTHER" id="PTHR23214:SF1">
    <property type="entry name" value="NEUROFILAMENT HEAVY POLYPEPTIDE"/>
    <property type="match status" value="1"/>
</dbReference>
<protein>
    <submittedName>
        <fullName evidence="13">NFH protein</fullName>
    </submittedName>
</protein>
<evidence type="ECO:0000256" key="10">
    <source>
        <dbReference type="SAM" id="Coils"/>
    </source>
</evidence>
<dbReference type="InterPro" id="IPR039008">
    <property type="entry name" value="IF_rod_dom"/>
</dbReference>
<feature type="region of interest" description="Disordered" evidence="11">
    <location>
        <begin position="418"/>
        <end position="567"/>
    </location>
</feature>
<evidence type="ECO:0000256" key="4">
    <source>
        <dbReference type="ARBA" id="ARBA00022553"/>
    </source>
</evidence>
<reference evidence="13" key="1">
    <citation type="journal article" date="2021" name="Cell">
        <title>Tracing the genetic footprints of vertebrate landing in non-teleost ray-finned fishes.</title>
        <authorList>
            <person name="Bi X."/>
            <person name="Wang K."/>
            <person name="Yang L."/>
            <person name="Pan H."/>
            <person name="Jiang H."/>
            <person name="Wei Q."/>
            <person name="Fang M."/>
            <person name="Yu H."/>
            <person name="Zhu C."/>
            <person name="Cai Y."/>
            <person name="He Y."/>
            <person name="Gan X."/>
            <person name="Zeng H."/>
            <person name="Yu D."/>
            <person name="Zhu Y."/>
            <person name="Jiang H."/>
            <person name="Qiu Q."/>
            <person name="Yang H."/>
            <person name="Zhang Y.E."/>
            <person name="Wang W."/>
            <person name="Zhu M."/>
            <person name="He S."/>
            <person name="Zhang G."/>
        </authorList>
    </citation>
    <scope>NUCLEOTIDE SEQUENCE</scope>
    <source>
        <strain evidence="13">Pddl_001</strain>
    </source>
</reference>
<keyword evidence="6 10" id="KW-0175">Coiled coil</keyword>
<dbReference type="InterPro" id="IPR018039">
    <property type="entry name" value="IF_conserved"/>
</dbReference>
<dbReference type="InterPro" id="IPR002957">
    <property type="entry name" value="Keratin_I"/>
</dbReference>
<evidence type="ECO:0000256" key="5">
    <source>
        <dbReference type="ARBA" id="ARBA00022754"/>
    </source>
</evidence>
<feature type="region of interest" description="Disordered" evidence="11">
    <location>
        <begin position="307"/>
        <end position="326"/>
    </location>
</feature>
<evidence type="ECO:0000259" key="12">
    <source>
        <dbReference type="PROSITE" id="PS51842"/>
    </source>
</evidence>
<dbReference type="PRINTS" id="PR01248">
    <property type="entry name" value="TYPE1KERATIN"/>
</dbReference>
<keyword evidence="3" id="KW-0963">Cytoplasm</keyword>
<comment type="similarity">
    <text evidence="9">Belongs to the intermediate filament family.</text>
</comment>
<dbReference type="Pfam" id="PF00038">
    <property type="entry name" value="Filament"/>
    <property type="match status" value="1"/>
</dbReference>
<feature type="non-terminal residue" evidence="13">
    <location>
        <position position="567"/>
    </location>
</feature>
<gene>
    <name evidence="13" type="primary">Nefh_0</name>
    <name evidence="13" type="ORF">GTO93_0008776</name>
</gene>
<evidence type="ECO:0000256" key="3">
    <source>
        <dbReference type="ARBA" id="ARBA00022490"/>
    </source>
</evidence>